<evidence type="ECO:0000256" key="5">
    <source>
        <dbReference type="ARBA" id="ARBA00023128"/>
    </source>
</evidence>
<evidence type="ECO:0000313" key="8">
    <source>
        <dbReference type="Proteomes" id="UP000054544"/>
    </source>
</evidence>
<dbReference type="GO" id="GO:0005739">
    <property type="term" value="C:mitochondrion"/>
    <property type="evidence" value="ECO:0007669"/>
    <property type="project" value="UniProtKB-SubCell"/>
</dbReference>
<sequence length="1224" mass="136569">MSATGSMGFHEPVAENTVILRPQSTIPNPTVVQALAALTAKIGCVSRRLEELLSSCQSDGEIDRLLWDDLEVLRRSADRYMNQYLDDLEQVHKQQVRHVYEVDNFDDDPPTDMTVRAPDAHAANFTRVEWRLKISHDSLTRDLLAIRETLELLMTRADPSPNRPVLRDSLCMIPGATLFGQPVHPRRHEYLLWQRRQKQQQPEPPLSLEPEAAPIAAGSFPDGIKVLHDCDDPVLDICFVHGLTGDRDSTWTAPGQPVPWPKALLAPRLKNARILAYGYDADVIRKSVAGTNRLIDHANNLIIDLATERGSSSAMSRPLVFVVHGLGGLVCKKATLLSRNDPEPHFRDVFDSLRALFSWAPRIGVPGWQLLAKIPARTIGIVKSTNWSLLSTLRRSDQFLESVHKEFQDVLQEQKTCGRDTGVACFFEQLPPSMAGVVVPKESAPLDGYTSVSIHANHRGMVKFESENHNGFKRLLGVLTRWESQIAQTKTNKANTLTTTSSYAPCKRSSVHFIGRSDILDRMRIFFQPRGDAEEPGRRVFLLYGPGGFGKSQICLRFAEGHSKSFWRVYWVDATTIETINSSLYTIGQDPEAKLAGVDGSKNAVFLWLSAQLREWLLILDNADDHHYSLADIIPSGIRCNILISGRNANLRTLVQSDQALGVSELSHSDAKRLLWSVGPSRQFPALTTEIDNELGEIAKTLHCIPLGICHAANAIISGYCHLREYRGLFNSHGKSLLESPKHRSDPGYDMTLYSAWSLTITLLEEKASLTPSNSSFKGGISEGHMCPAVELLSLLSFFHHSSISADFFRRAAIAGAMIVVSLNNERLPSVRSDLPSQFLGAVDGSWDSRLFRQAMQGLQEQSLVQMDSVQNTWSIHPLIHFWSRERLTVEQQSRFSSETRYILVQAIANTSGKSDPGFNHQVIPHMIAFRQAIENLNLPDSYADNYASSFWHTFMTQGYFADAEFAETTLRDAHDTAEGNLGESHELAIRAGTELGSVYISQTKFELAEPLQRDLLLRVKMKFGEAHEKTLGIMASLAATLTQIGKIQESEELKIQILQGRIASLGEEHPDTLLAQANLAATYCKQKKWKEAEEIMLQVTDERVKLLGSVHRETLRGRVIMTTCYIGQGRFVEAIKECEKAVKGRKATLGCDHPDTIWAMHKLAEAFECNGRVSDATNLWEECFATLLHSENLGEAHWIAKIVTGKLADAQMRSEPDYVGNGV</sequence>
<dbReference type="Proteomes" id="UP000054544">
    <property type="component" value="Unassembled WGS sequence"/>
</dbReference>
<dbReference type="Pfam" id="PF13424">
    <property type="entry name" value="TPR_12"/>
    <property type="match status" value="2"/>
</dbReference>
<dbReference type="InterPro" id="IPR027417">
    <property type="entry name" value="P-loop_NTPase"/>
</dbReference>
<dbReference type="GO" id="GO:0005783">
    <property type="term" value="C:endoplasmic reticulum"/>
    <property type="evidence" value="ECO:0007669"/>
    <property type="project" value="UniProtKB-SubCell"/>
</dbReference>
<dbReference type="Gene3D" id="3.40.50.300">
    <property type="entry name" value="P-loop containing nucleotide triphosphate hydrolases"/>
    <property type="match status" value="1"/>
</dbReference>
<keyword evidence="4" id="KW-0256">Endoplasmic reticulum</keyword>
<dbReference type="SUPFAM" id="SSF48452">
    <property type="entry name" value="TPR-like"/>
    <property type="match status" value="2"/>
</dbReference>
<gene>
    <name evidence="7" type="ORF">H634G_04773</name>
</gene>
<evidence type="ECO:0000256" key="2">
    <source>
        <dbReference type="ARBA" id="ARBA00004240"/>
    </source>
</evidence>
<accession>A0A0D9P2V4</accession>
<proteinExistence type="predicted"/>
<comment type="subcellular location">
    <subcellularLocation>
        <location evidence="2">Endoplasmic reticulum</location>
    </subcellularLocation>
    <subcellularLocation>
        <location evidence="3">Membrane</location>
    </subcellularLocation>
    <subcellularLocation>
        <location evidence="1">Mitochondrion</location>
    </subcellularLocation>
</comment>
<dbReference type="AlphaFoldDB" id="A0A0D9P2V4"/>
<dbReference type="PANTHER" id="PTHR48182:SF2">
    <property type="entry name" value="PROTEIN SERAC1"/>
    <property type="match status" value="1"/>
</dbReference>
<dbReference type="GO" id="GO:0016020">
    <property type="term" value="C:membrane"/>
    <property type="evidence" value="ECO:0007669"/>
    <property type="project" value="UniProtKB-SubCell"/>
</dbReference>
<evidence type="ECO:0000256" key="6">
    <source>
        <dbReference type="ARBA" id="ARBA00023136"/>
    </source>
</evidence>
<dbReference type="InterPro" id="IPR052374">
    <property type="entry name" value="SERAC1"/>
</dbReference>
<dbReference type="SUPFAM" id="SSF52540">
    <property type="entry name" value="P-loop containing nucleoside triphosphate hydrolases"/>
    <property type="match status" value="1"/>
</dbReference>
<dbReference type="PANTHER" id="PTHR48182">
    <property type="entry name" value="PROTEIN SERAC1"/>
    <property type="match status" value="1"/>
</dbReference>
<organism evidence="7 8">
    <name type="scientific">Metarhizium anisopliae BRIP 53293</name>
    <dbReference type="NCBI Taxonomy" id="1291518"/>
    <lineage>
        <taxon>Eukaryota</taxon>
        <taxon>Fungi</taxon>
        <taxon>Dikarya</taxon>
        <taxon>Ascomycota</taxon>
        <taxon>Pezizomycotina</taxon>
        <taxon>Sordariomycetes</taxon>
        <taxon>Hypocreomycetidae</taxon>
        <taxon>Hypocreales</taxon>
        <taxon>Clavicipitaceae</taxon>
        <taxon>Metarhizium</taxon>
    </lineage>
</organism>
<evidence type="ECO:0000256" key="4">
    <source>
        <dbReference type="ARBA" id="ARBA00022824"/>
    </source>
</evidence>
<dbReference type="STRING" id="1291518.A0A0D9P2V4"/>
<dbReference type="EMBL" id="KE384729">
    <property type="protein sequence ID" value="KJK80534.1"/>
    <property type="molecule type" value="Genomic_DNA"/>
</dbReference>
<evidence type="ECO:0008006" key="9">
    <source>
        <dbReference type="Google" id="ProtNLM"/>
    </source>
</evidence>
<dbReference type="InterPro" id="IPR029058">
    <property type="entry name" value="AB_hydrolase_fold"/>
</dbReference>
<evidence type="ECO:0000256" key="1">
    <source>
        <dbReference type="ARBA" id="ARBA00004173"/>
    </source>
</evidence>
<keyword evidence="5" id="KW-0496">Mitochondrion</keyword>
<dbReference type="Gene3D" id="1.25.40.10">
    <property type="entry name" value="Tetratricopeptide repeat domain"/>
    <property type="match status" value="1"/>
</dbReference>
<keyword evidence="8" id="KW-1185">Reference proteome</keyword>
<name>A0A0D9P2V4_METAN</name>
<keyword evidence="6" id="KW-0472">Membrane</keyword>
<reference evidence="8" key="1">
    <citation type="journal article" date="2014" name="BMC Genomics">
        <title>The genome sequence of the biocontrol fungus Metarhizium anisopliae and comparative genomics of Metarhizium species.</title>
        <authorList>
            <person name="Pattemore J.A."/>
            <person name="Hane J.K."/>
            <person name="Williams A.H."/>
            <person name="Wilson B.A."/>
            <person name="Stodart B.J."/>
            <person name="Ash G.J."/>
        </authorList>
    </citation>
    <scope>NUCLEOTIDE SEQUENCE [LARGE SCALE GENOMIC DNA]</scope>
    <source>
        <strain evidence="8">BRIP 53293</strain>
    </source>
</reference>
<dbReference type="InterPro" id="IPR011990">
    <property type="entry name" value="TPR-like_helical_dom_sf"/>
</dbReference>
<evidence type="ECO:0000313" key="7">
    <source>
        <dbReference type="EMBL" id="KJK80534.1"/>
    </source>
</evidence>
<evidence type="ECO:0000256" key="3">
    <source>
        <dbReference type="ARBA" id="ARBA00004370"/>
    </source>
</evidence>
<dbReference type="SUPFAM" id="SSF53474">
    <property type="entry name" value="alpha/beta-Hydrolases"/>
    <property type="match status" value="1"/>
</dbReference>
<protein>
    <recommendedName>
        <fullName evidence="9">NB-ARC domain-containing protein</fullName>
    </recommendedName>
</protein>